<dbReference type="RefSeq" id="WP_114957200.1">
    <property type="nucleotide sequence ID" value="NZ_JBHSJF010000004.1"/>
</dbReference>
<name>A0ABV9Z2V6_9HYPH</name>
<dbReference type="Proteomes" id="UP001595796">
    <property type="component" value="Unassembled WGS sequence"/>
</dbReference>
<gene>
    <name evidence="2" type="ORF">ACFPFW_04025</name>
</gene>
<feature type="domain" description="Surface antigen" evidence="1">
    <location>
        <begin position="50"/>
        <end position="157"/>
    </location>
</feature>
<evidence type="ECO:0000313" key="3">
    <source>
        <dbReference type="Proteomes" id="UP001595796"/>
    </source>
</evidence>
<dbReference type="EMBL" id="JBHSJF010000004">
    <property type="protein sequence ID" value="MFC5067181.1"/>
    <property type="molecule type" value="Genomic_DNA"/>
</dbReference>
<comment type="caution">
    <text evidence="2">The sequence shown here is derived from an EMBL/GenBank/DDBJ whole genome shotgun (WGS) entry which is preliminary data.</text>
</comment>
<proteinExistence type="predicted"/>
<organism evidence="2 3">
    <name type="scientific">Flaviflagellibacter deserti</name>
    <dbReference type="NCBI Taxonomy" id="2267266"/>
    <lineage>
        <taxon>Bacteria</taxon>
        <taxon>Pseudomonadati</taxon>
        <taxon>Pseudomonadota</taxon>
        <taxon>Alphaproteobacteria</taxon>
        <taxon>Hyphomicrobiales</taxon>
        <taxon>Flaviflagellibacter</taxon>
    </lineage>
</organism>
<protein>
    <submittedName>
        <fullName evidence="2">RT0821/Lpp0805 family surface protein</fullName>
    </submittedName>
</protein>
<accession>A0ABV9Z2V6</accession>
<evidence type="ECO:0000313" key="2">
    <source>
        <dbReference type="EMBL" id="MFC5067181.1"/>
    </source>
</evidence>
<reference evidence="3" key="1">
    <citation type="journal article" date="2019" name="Int. J. Syst. Evol. Microbiol.">
        <title>The Global Catalogue of Microorganisms (GCM) 10K type strain sequencing project: providing services to taxonomists for standard genome sequencing and annotation.</title>
        <authorList>
            <consortium name="The Broad Institute Genomics Platform"/>
            <consortium name="The Broad Institute Genome Sequencing Center for Infectious Disease"/>
            <person name="Wu L."/>
            <person name="Ma J."/>
        </authorList>
    </citation>
    <scope>NUCLEOTIDE SEQUENCE [LARGE SCALE GENOMIC DNA]</scope>
    <source>
        <strain evidence="3">CGMCC 1.16444</strain>
    </source>
</reference>
<sequence length="162" mass="16747">MYRPSRSSRPGWTAKGTVLVLACLLSAGCSMRMGSLTGESEKPEVTGSVATPATGRAAVSGTQVASAGTTDLNNTDWNYARGALGLALTSTSDGPPVPWANPETGARGNFAPSAPAITASGQTCRDFVATRLENGKEVRLNGRACRTADGQWDIAQTNKTTL</sequence>
<keyword evidence="3" id="KW-1185">Reference proteome</keyword>
<dbReference type="PROSITE" id="PS51257">
    <property type="entry name" value="PROKAR_LIPOPROTEIN"/>
    <property type="match status" value="1"/>
</dbReference>
<dbReference type="Pfam" id="PF16998">
    <property type="entry name" value="17kDa_Anti_2"/>
    <property type="match status" value="1"/>
</dbReference>
<evidence type="ECO:0000259" key="1">
    <source>
        <dbReference type="Pfam" id="PF16998"/>
    </source>
</evidence>
<dbReference type="InterPro" id="IPR032635">
    <property type="entry name" value="Anti_2"/>
</dbReference>